<protein>
    <submittedName>
        <fullName evidence="4">GCV_T domain-containing protein</fullName>
    </submittedName>
</protein>
<dbReference type="OrthoDB" id="514248at2759"/>
<organism evidence="2 4">
    <name type="scientific">Dracunculus medinensis</name>
    <name type="common">Guinea worm</name>
    <dbReference type="NCBI Taxonomy" id="318479"/>
    <lineage>
        <taxon>Eukaryota</taxon>
        <taxon>Metazoa</taxon>
        <taxon>Ecdysozoa</taxon>
        <taxon>Nematoda</taxon>
        <taxon>Chromadorea</taxon>
        <taxon>Rhabditida</taxon>
        <taxon>Spirurina</taxon>
        <taxon>Dracunculoidea</taxon>
        <taxon>Dracunculidae</taxon>
        <taxon>Dracunculus</taxon>
    </lineage>
</organism>
<dbReference type="Pfam" id="PF05971">
    <property type="entry name" value="Methyltransf_10"/>
    <property type="match status" value="1"/>
</dbReference>
<reference evidence="1 3" key="2">
    <citation type="submission" date="2018-11" db="EMBL/GenBank/DDBJ databases">
        <authorList>
            <consortium name="Pathogen Informatics"/>
        </authorList>
    </citation>
    <scope>NUCLEOTIDE SEQUENCE [LARGE SCALE GENOMIC DNA]</scope>
</reference>
<reference evidence="4" key="1">
    <citation type="submission" date="2017-02" db="UniProtKB">
        <authorList>
            <consortium name="WormBaseParasite"/>
        </authorList>
    </citation>
    <scope>IDENTIFICATION</scope>
</reference>
<dbReference type="AlphaFoldDB" id="A0A0N4ULR2"/>
<dbReference type="Proteomes" id="UP000038040">
    <property type="component" value="Unplaced"/>
</dbReference>
<dbReference type="STRING" id="318479.A0A0N4ULR2"/>
<dbReference type="EMBL" id="UYYG01000071">
    <property type="protein sequence ID" value="VDN52667.1"/>
    <property type="molecule type" value="Genomic_DNA"/>
</dbReference>
<sequence>MSLNSRMHPRNPYKDKPPDFEALAGKYEEFRSCCKIGTNGKISVTSSCFIDFAAIDPPDRVGTVDDDGM</sequence>
<evidence type="ECO:0000313" key="1">
    <source>
        <dbReference type="EMBL" id="VDN52667.1"/>
    </source>
</evidence>
<evidence type="ECO:0000313" key="3">
    <source>
        <dbReference type="Proteomes" id="UP000274756"/>
    </source>
</evidence>
<dbReference type="WBParaSite" id="DME_0000874901-mRNA-1">
    <property type="protein sequence ID" value="DME_0000874901-mRNA-1"/>
    <property type="gene ID" value="DME_0000874901"/>
</dbReference>
<dbReference type="Proteomes" id="UP000274756">
    <property type="component" value="Unassembled WGS sequence"/>
</dbReference>
<name>A0A0N4ULR2_DRAME</name>
<proteinExistence type="predicted"/>
<gene>
    <name evidence="1" type="ORF">DME_LOCUS2640</name>
</gene>
<evidence type="ECO:0000313" key="4">
    <source>
        <dbReference type="WBParaSite" id="DME_0000874901-mRNA-1"/>
    </source>
</evidence>
<evidence type="ECO:0000313" key="2">
    <source>
        <dbReference type="Proteomes" id="UP000038040"/>
    </source>
</evidence>
<dbReference type="GO" id="GO:0008168">
    <property type="term" value="F:methyltransferase activity"/>
    <property type="evidence" value="ECO:0007669"/>
    <property type="project" value="InterPro"/>
</dbReference>
<keyword evidence="3" id="KW-1185">Reference proteome</keyword>
<dbReference type="InterPro" id="IPR010286">
    <property type="entry name" value="METTL16/RlmF"/>
</dbReference>
<accession>A0A0N4ULR2</accession>